<dbReference type="EMBL" id="JAFEVO010000001">
    <property type="protein sequence ID" value="MBS3182869.1"/>
    <property type="molecule type" value="Genomic_DNA"/>
</dbReference>
<proteinExistence type="predicted"/>
<protein>
    <submittedName>
        <fullName evidence="2">Uncharacterized protein</fullName>
    </submittedName>
</protein>
<sequence>MNEKIEELPEQVLRDQGPRVTGAAEHIVIAPDHGATDEAVVHKKRKLLLGLWSAAAAIVIAVIAGLLLISINKASDVALPEGFPTSQQLPIADGERVAANDPDGNLMSVTVQVASAEAQQQAVTDLQEAGFRIEGRTGSGAIGSVVSLSNEELAVRMSFSHSEDAGYRVKYQIAQR</sequence>
<dbReference type="RefSeq" id="WP_211649850.1">
    <property type="nucleotide sequence ID" value="NZ_JAFEVO010000001.1"/>
</dbReference>
<comment type="caution">
    <text evidence="2">The sequence shown here is derived from an EMBL/GenBank/DDBJ whole genome shotgun (WGS) entry which is preliminary data.</text>
</comment>
<accession>A0ABS5M6Q5</accession>
<evidence type="ECO:0000256" key="1">
    <source>
        <dbReference type="SAM" id="Phobius"/>
    </source>
</evidence>
<keyword evidence="1" id="KW-0472">Membrane</keyword>
<organism evidence="2 3">
    <name type="scientific">Leucobacter manosquensis</name>
    <dbReference type="NCBI Taxonomy" id="2810611"/>
    <lineage>
        <taxon>Bacteria</taxon>
        <taxon>Bacillati</taxon>
        <taxon>Actinomycetota</taxon>
        <taxon>Actinomycetes</taxon>
        <taxon>Micrococcales</taxon>
        <taxon>Microbacteriaceae</taxon>
        <taxon>Leucobacter</taxon>
    </lineage>
</organism>
<evidence type="ECO:0000313" key="3">
    <source>
        <dbReference type="Proteomes" id="UP000811492"/>
    </source>
</evidence>
<evidence type="ECO:0000313" key="2">
    <source>
        <dbReference type="EMBL" id="MBS3182869.1"/>
    </source>
</evidence>
<keyword evidence="3" id="KW-1185">Reference proteome</keyword>
<keyword evidence="1" id="KW-0812">Transmembrane</keyword>
<dbReference type="Proteomes" id="UP000811492">
    <property type="component" value="Unassembled WGS sequence"/>
</dbReference>
<gene>
    <name evidence="2" type="ORF">JSQ98_11810</name>
</gene>
<feature type="transmembrane region" description="Helical" evidence="1">
    <location>
        <begin position="47"/>
        <end position="71"/>
    </location>
</feature>
<keyword evidence="1" id="KW-1133">Transmembrane helix</keyword>
<name>A0ABS5M6Q5_9MICO</name>
<reference evidence="2 3" key="1">
    <citation type="submission" date="2021-02" db="EMBL/GenBank/DDBJ databases">
        <title>Draft genome and description of Leucobacter sp nov strain Marseille-Q4368.</title>
        <authorList>
            <person name="Boxberger M."/>
            <person name="La Scola B."/>
        </authorList>
    </citation>
    <scope>NUCLEOTIDE SEQUENCE [LARGE SCALE GENOMIC DNA]</scope>
    <source>
        <strain evidence="2 3">Marseille-Q4368</strain>
    </source>
</reference>